<organism evidence="2 3">
    <name type="scientific">Branchiostoma lanceolatum</name>
    <name type="common">Common lancelet</name>
    <name type="synonym">Amphioxus lanceolatum</name>
    <dbReference type="NCBI Taxonomy" id="7740"/>
    <lineage>
        <taxon>Eukaryota</taxon>
        <taxon>Metazoa</taxon>
        <taxon>Chordata</taxon>
        <taxon>Cephalochordata</taxon>
        <taxon>Leptocardii</taxon>
        <taxon>Amphioxiformes</taxon>
        <taxon>Branchiostomatidae</taxon>
        <taxon>Branchiostoma</taxon>
    </lineage>
</organism>
<evidence type="ECO:0000256" key="1">
    <source>
        <dbReference type="SAM" id="MobiDB-lite"/>
    </source>
</evidence>
<evidence type="ECO:0000313" key="3">
    <source>
        <dbReference type="Proteomes" id="UP000838412"/>
    </source>
</evidence>
<dbReference type="Proteomes" id="UP000838412">
    <property type="component" value="Chromosome 9"/>
</dbReference>
<evidence type="ECO:0000313" key="2">
    <source>
        <dbReference type="EMBL" id="CAH1273267.1"/>
    </source>
</evidence>
<reference evidence="2" key="1">
    <citation type="submission" date="2022-01" db="EMBL/GenBank/DDBJ databases">
        <authorList>
            <person name="Braso-Vives M."/>
        </authorList>
    </citation>
    <scope>NUCLEOTIDE SEQUENCE</scope>
</reference>
<proteinExistence type="predicted"/>
<accession>A0A8K0F3D8</accession>
<feature type="region of interest" description="Disordered" evidence="1">
    <location>
        <begin position="74"/>
        <end position="94"/>
    </location>
</feature>
<keyword evidence="3" id="KW-1185">Reference proteome</keyword>
<dbReference type="OrthoDB" id="10399029at2759"/>
<sequence>MGCAAGCPRGRFPVLPAIQEEPRSTYDTGRLLSEFVTVQTAIVLTDNPQAGTEDSLWKESIAANLRGIINTGWRFPRGHMRRPPPAQKTKARGETEALPWISEVSEISTYSHNSVSRIEVRQDNNSTGTVSLVSFSKWRR</sequence>
<dbReference type="AlphaFoldDB" id="A0A8K0F3D8"/>
<protein>
    <submittedName>
        <fullName evidence="2">Hypp5073 protein</fullName>
    </submittedName>
</protein>
<dbReference type="EMBL" id="OV696694">
    <property type="protein sequence ID" value="CAH1273267.1"/>
    <property type="molecule type" value="Genomic_DNA"/>
</dbReference>
<name>A0A8K0F3D8_BRALA</name>
<gene>
    <name evidence="2" type="primary">Hypp5073</name>
    <name evidence="2" type="ORF">BLAG_LOCUS24653</name>
</gene>